<organism evidence="1">
    <name type="scientific">Sesamum latifolium</name>
    <dbReference type="NCBI Taxonomy" id="2727402"/>
    <lineage>
        <taxon>Eukaryota</taxon>
        <taxon>Viridiplantae</taxon>
        <taxon>Streptophyta</taxon>
        <taxon>Embryophyta</taxon>
        <taxon>Tracheophyta</taxon>
        <taxon>Spermatophyta</taxon>
        <taxon>Magnoliopsida</taxon>
        <taxon>eudicotyledons</taxon>
        <taxon>Gunneridae</taxon>
        <taxon>Pentapetalae</taxon>
        <taxon>asterids</taxon>
        <taxon>lamiids</taxon>
        <taxon>Lamiales</taxon>
        <taxon>Pedaliaceae</taxon>
        <taxon>Sesamum</taxon>
    </lineage>
</organism>
<accession>A0AAW2WFH4</accession>
<reference evidence="1" key="1">
    <citation type="submission" date="2020-06" db="EMBL/GenBank/DDBJ databases">
        <authorList>
            <person name="Li T."/>
            <person name="Hu X."/>
            <person name="Zhang T."/>
            <person name="Song X."/>
            <person name="Zhang H."/>
            <person name="Dai N."/>
            <person name="Sheng W."/>
            <person name="Hou X."/>
            <person name="Wei L."/>
        </authorList>
    </citation>
    <scope>NUCLEOTIDE SEQUENCE</scope>
    <source>
        <strain evidence="1">KEN1</strain>
        <tissue evidence="1">Leaf</tissue>
    </source>
</reference>
<reference evidence="1" key="2">
    <citation type="journal article" date="2024" name="Plant">
        <title>Genomic evolution and insights into agronomic trait innovations of Sesamum species.</title>
        <authorList>
            <person name="Miao H."/>
            <person name="Wang L."/>
            <person name="Qu L."/>
            <person name="Liu H."/>
            <person name="Sun Y."/>
            <person name="Le M."/>
            <person name="Wang Q."/>
            <person name="Wei S."/>
            <person name="Zheng Y."/>
            <person name="Lin W."/>
            <person name="Duan Y."/>
            <person name="Cao H."/>
            <person name="Xiong S."/>
            <person name="Wang X."/>
            <person name="Wei L."/>
            <person name="Li C."/>
            <person name="Ma Q."/>
            <person name="Ju M."/>
            <person name="Zhao R."/>
            <person name="Li G."/>
            <person name="Mu C."/>
            <person name="Tian Q."/>
            <person name="Mei H."/>
            <person name="Zhang T."/>
            <person name="Gao T."/>
            <person name="Zhang H."/>
        </authorList>
    </citation>
    <scope>NUCLEOTIDE SEQUENCE</scope>
    <source>
        <strain evidence="1">KEN1</strain>
    </source>
</reference>
<sequence>MARCCLTTFSVRLSASRCDYSCFPVRVFCRRWLALTEVGRQSLRSSHRVGHHTGFLGQHGVGDLKDGSVLLLIDDEASGMYGQALVCGVQYQLCLVGRLPTNWNLKFEALSTSVEE</sequence>
<protein>
    <submittedName>
        <fullName evidence="1">Uncharacterized protein</fullName>
    </submittedName>
</protein>
<evidence type="ECO:0000313" key="1">
    <source>
        <dbReference type="EMBL" id="KAL0440133.1"/>
    </source>
</evidence>
<dbReference type="AlphaFoldDB" id="A0AAW2WFH4"/>
<comment type="caution">
    <text evidence="1">The sequence shown here is derived from an EMBL/GenBank/DDBJ whole genome shotgun (WGS) entry which is preliminary data.</text>
</comment>
<proteinExistence type="predicted"/>
<name>A0AAW2WFH4_9LAMI</name>
<dbReference type="EMBL" id="JACGWN010000008">
    <property type="protein sequence ID" value="KAL0440133.1"/>
    <property type="molecule type" value="Genomic_DNA"/>
</dbReference>
<gene>
    <name evidence="1" type="ORF">Slati_2496300</name>
</gene>